<gene>
    <name evidence="1" type="ORF">PROQFM164_S02g000118</name>
</gene>
<evidence type="ECO:0000313" key="2">
    <source>
        <dbReference type="Proteomes" id="UP000030686"/>
    </source>
</evidence>
<keyword evidence="2" id="KW-1185">Reference proteome</keyword>
<organism evidence="1 2">
    <name type="scientific">Penicillium roqueforti (strain FM164)</name>
    <dbReference type="NCBI Taxonomy" id="1365484"/>
    <lineage>
        <taxon>Eukaryota</taxon>
        <taxon>Fungi</taxon>
        <taxon>Dikarya</taxon>
        <taxon>Ascomycota</taxon>
        <taxon>Pezizomycotina</taxon>
        <taxon>Eurotiomycetes</taxon>
        <taxon>Eurotiomycetidae</taxon>
        <taxon>Eurotiales</taxon>
        <taxon>Aspergillaceae</taxon>
        <taxon>Penicillium</taxon>
    </lineage>
</organism>
<dbReference type="Proteomes" id="UP000030686">
    <property type="component" value="Unassembled WGS sequence"/>
</dbReference>
<proteinExistence type="predicted"/>
<dbReference type="AlphaFoldDB" id="W6Q6T7"/>
<evidence type="ECO:0000313" key="1">
    <source>
        <dbReference type="EMBL" id="CDM29969.1"/>
    </source>
</evidence>
<accession>W6Q6T7</accession>
<dbReference type="EMBL" id="HG792016">
    <property type="protein sequence ID" value="CDM29969.1"/>
    <property type="molecule type" value="Genomic_DNA"/>
</dbReference>
<protein>
    <submittedName>
        <fullName evidence="1">Genomic scaffold, ProqFM164S02</fullName>
    </submittedName>
</protein>
<name>W6Q6T7_PENRF</name>
<reference evidence="1" key="1">
    <citation type="journal article" date="2014" name="Nat. Commun.">
        <title>Multiple recent horizontal transfers of a large genomic region in cheese making fungi.</title>
        <authorList>
            <person name="Cheeseman K."/>
            <person name="Ropars J."/>
            <person name="Renault P."/>
            <person name="Dupont J."/>
            <person name="Gouzy J."/>
            <person name="Branca A."/>
            <person name="Abraham A.L."/>
            <person name="Ceppi M."/>
            <person name="Conseiller E."/>
            <person name="Debuchy R."/>
            <person name="Malagnac F."/>
            <person name="Goarin A."/>
            <person name="Silar P."/>
            <person name="Lacoste S."/>
            <person name="Sallet E."/>
            <person name="Bensimon A."/>
            <person name="Giraud T."/>
            <person name="Brygoo Y."/>
        </authorList>
    </citation>
    <scope>NUCLEOTIDE SEQUENCE [LARGE SCALE GENOMIC DNA]</scope>
    <source>
        <strain evidence="1">FM164</strain>
    </source>
</reference>
<sequence length="68" mass="7806">MNYAFKFINGVNHYLDNPDIQFIYFDSENAEKVKHLSGCLSPHFRLYHSVKKITSGFPAECEGVINLP</sequence>